<dbReference type="Proteomes" id="UP001162156">
    <property type="component" value="Unassembled WGS sequence"/>
</dbReference>
<dbReference type="EMBL" id="JANEYF010006007">
    <property type="protein sequence ID" value="KAJ8926155.1"/>
    <property type="molecule type" value="Genomic_DNA"/>
</dbReference>
<proteinExistence type="predicted"/>
<sequence>MHQDMDDVSDFFKSGFLSLHKNTLGKNYLQKTLKDRMNNFNNIRRETRNTLMFKKRQIDENMTPISTPNPQN</sequence>
<comment type="caution">
    <text evidence="2">The sequence shown here is derived from an EMBL/GenBank/DDBJ whole genome shotgun (WGS) entry which is preliminary data.</text>
</comment>
<evidence type="ECO:0000313" key="2">
    <source>
        <dbReference type="EMBL" id="KAJ8926155.1"/>
    </source>
</evidence>
<keyword evidence="3" id="KW-1185">Reference proteome</keyword>
<evidence type="ECO:0000313" key="3">
    <source>
        <dbReference type="Proteomes" id="UP001162156"/>
    </source>
</evidence>
<protein>
    <submittedName>
        <fullName evidence="2">Uncharacterized protein</fullName>
    </submittedName>
</protein>
<reference evidence="2" key="1">
    <citation type="journal article" date="2023" name="Insect Mol. Biol.">
        <title>Genome sequencing provides insights into the evolution of gene families encoding plant cell wall-degrading enzymes in longhorned beetles.</title>
        <authorList>
            <person name="Shin N.R."/>
            <person name="Okamura Y."/>
            <person name="Kirsch R."/>
            <person name="Pauchet Y."/>
        </authorList>
    </citation>
    <scope>NUCLEOTIDE SEQUENCE</scope>
    <source>
        <strain evidence="2">RBIC_L_NR</strain>
    </source>
</reference>
<dbReference type="AlphaFoldDB" id="A0AAV8WH94"/>
<organism evidence="2 3">
    <name type="scientific">Rhamnusium bicolor</name>
    <dbReference type="NCBI Taxonomy" id="1586634"/>
    <lineage>
        <taxon>Eukaryota</taxon>
        <taxon>Metazoa</taxon>
        <taxon>Ecdysozoa</taxon>
        <taxon>Arthropoda</taxon>
        <taxon>Hexapoda</taxon>
        <taxon>Insecta</taxon>
        <taxon>Pterygota</taxon>
        <taxon>Neoptera</taxon>
        <taxon>Endopterygota</taxon>
        <taxon>Coleoptera</taxon>
        <taxon>Polyphaga</taxon>
        <taxon>Cucujiformia</taxon>
        <taxon>Chrysomeloidea</taxon>
        <taxon>Cerambycidae</taxon>
        <taxon>Lepturinae</taxon>
        <taxon>Rhagiini</taxon>
        <taxon>Rhamnusium</taxon>
    </lineage>
</organism>
<evidence type="ECO:0000256" key="1">
    <source>
        <dbReference type="SAM" id="MobiDB-lite"/>
    </source>
</evidence>
<accession>A0AAV8WH94</accession>
<name>A0AAV8WH94_9CUCU</name>
<feature type="compositionally biased region" description="Polar residues" evidence="1">
    <location>
        <begin position="63"/>
        <end position="72"/>
    </location>
</feature>
<gene>
    <name evidence="2" type="ORF">NQ314_021498</name>
</gene>
<feature type="region of interest" description="Disordered" evidence="1">
    <location>
        <begin position="44"/>
        <end position="72"/>
    </location>
</feature>